<name>A0A7S8HD95_9HYPH</name>
<proteinExistence type="predicted"/>
<evidence type="ECO:0000259" key="3">
    <source>
        <dbReference type="PROSITE" id="PS51462"/>
    </source>
</evidence>
<dbReference type="PANTHER" id="PTHR43046">
    <property type="entry name" value="GDP-MANNOSE MANNOSYL HYDROLASE"/>
    <property type="match status" value="1"/>
</dbReference>
<dbReference type="EMBL" id="CP058214">
    <property type="protein sequence ID" value="QPC44446.1"/>
    <property type="molecule type" value="Genomic_DNA"/>
</dbReference>
<feature type="domain" description="Nudix hydrolase" evidence="3">
    <location>
        <begin position="7"/>
        <end position="139"/>
    </location>
</feature>
<evidence type="ECO:0000313" key="5">
    <source>
        <dbReference type="Proteomes" id="UP000593594"/>
    </source>
</evidence>
<keyword evidence="2" id="KW-0378">Hydrolase</keyword>
<evidence type="ECO:0000256" key="1">
    <source>
        <dbReference type="ARBA" id="ARBA00001946"/>
    </source>
</evidence>
<gene>
    <name evidence="4" type="ORF">HW532_18120</name>
</gene>
<protein>
    <submittedName>
        <fullName evidence="4">NUDIX domain-containing protein</fullName>
    </submittedName>
</protein>
<dbReference type="GO" id="GO:0016787">
    <property type="term" value="F:hydrolase activity"/>
    <property type="evidence" value="ECO:0007669"/>
    <property type="project" value="UniProtKB-KW"/>
</dbReference>
<dbReference type="RefSeq" id="WP_213161815.1">
    <property type="nucleotide sequence ID" value="NZ_CP058214.1"/>
</dbReference>
<keyword evidence="5" id="KW-1185">Reference proteome</keyword>
<evidence type="ECO:0000313" key="4">
    <source>
        <dbReference type="EMBL" id="QPC44446.1"/>
    </source>
</evidence>
<evidence type="ECO:0000256" key="2">
    <source>
        <dbReference type="ARBA" id="ARBA00022801"/>
    </source>
</evidence>
<dbReference type="Pfam" id="PF00293">
    <property type="entry name" value="NUDIX"/>
    <property type="match status" value="1"/>
</dbReference>
<dbReference type="SUPFAM" id="SSF55811">
    <property type="entry name" value="Nudix"/>
    <property type="match status" value="1"/>
</dbReference>
<dbReference type="Proteomes" id="UP000593594">
    <property type="component" value="Chromosome"/>
</dbReference>
<accession>A0A7S8HD95</accession>
<dbReference type="KEGG" id="kmn:HW532_18120"/>
<dbReference type="PANTHER" id="PTHR43046:SF2">
    <property type="entry name" value="8-OXO-DGTP DIPHOSPHATASE-RELATED"/>
    <property type="match status" value="1"/>
</dbReference>
<organism evidence="4 5">
    <name type="scientific">Kaustia mangrovi</name>
    <dbReference type="NCBI Taxonomy" id="2593653"/>
    <lineage>
        <taxon>Bacteria</taxon>
        <taxon>Pseudomonadati</taxon>
        <taxon>Pseudomonadota</taxon>
        <taxon>Alphaproteobacteria</taxon>
        <taxon>Hyphomicrobiales</taxon>
        <taxon>Parvibaculaceae</taxon>
        <taxon>Kaustia</taxon>
    </lineage>
</organism>
<dbReference type="AlphaFoldDB" id="A0A7S8HD95"/>
<dbReference type="Gene3D" id="3.90.79.10">
    <property type="entry name" value="Nucleoside Triphosphate Pyrophosphohydrolase"/>
    <property type="match status" value="1"/>
</dbReference>
<dbReference type="InterPro" id="IPR000086">
    <property type="entry name" value="NUDIX_hydrolase_dom"/>
</dbReference>
<sequence>MTDERLDIRPGVAAILCDRDGRILLHRRRAGGGWAPLSGTMEPGEAVLDALHREIAEETALTVEVDRFVGVYSDPATQIVHYPDGRRVQFVTCLFVCRPVGGTFSGSSEGLDWDWFAPARLPEPLTPYARIWLADGLRSTGAPVLR</sequence>
<reference evidence="4 5" key="1">
    <citation type="submission" date="2020-06" db="EMBL/GenBank/DDBJ databases">
        <title>Genome sequence of 2 isolates from Red Sea Mangroves.</title>
        <authorList>
            <person name="Sefrji F."/>
            <person name="Michoud G."/>
            <person name="Merlino G."/>
            <person name="Daffonchio D."/>
        </authorList>
    </citation>
    <scope>NUCLEOTIDE SEQUENCE [LARGE SCALE GENOMIC DNA]</scope>
    <source>
        <strain evidence="4 5">R1DC25</strain>
    </source>
</reference>
<comment type="cofactor">
    <cofactor evidence="1">
        <name>Mg(2+)</name>
        <dbReference type="ChEBI" id="CHEBI:18420"/>
    </cofactor>
</comment>
<dbReference type="PROSITE" id="PS51462">
    <property type="entry name" value="NUDIX"/>
    <property type="match status" value="1"/>
</dbReference>
<dbReference type="InterPro" id="IPR015797">
    <property type="entry name" value="NUDIX_hydrolase-like_dom_sf"/>
</dbReference>